<dbReference type="InParanoid" id="A0A2J6TST6"/>
<dbReference type="Pfam" id="PF22893">
    <property type="entry name" value="ULD_2"/>
    <property type="match status" value="1"/>
</dbReference>
<organism evidence="2 3">
    <name type="scientific">Hyaloscypha bicolor E</name>
    <dbReference type="NCBI Taxonomy" id="1095630"/>
    <lineage>
        <taxon>Eukaryota</taxon>
        <taxon>Fungi</taxon>
        <taxon>Dikarya</taxon>
        <taxon>Ascomycota</taxon>
        <taxon>Pezizomycotina</taxon>
        <taxon>Leotiomycetes</taxon>
        <taxon>Helotiales</taxon>
        <taxon>Hyaloscyphaceae</taxon>
        <taxon>Hyaloscypha</taxon>
        <taxon>Hyaloscypha bicolor</taxon>
    </lineage>
</organism>
<evidence type="ECO:0000313" key="2">
    <source>
        <dbReference type="EMBL" id="PMD66048.1"/>
    </source>
</evidence>
<accession>A0A2J6TST6</accession>
<dbReference type="STRING" id="1095630.A0A2J6TST6"/>
<feature type="domain" description="Ubiquitin-like" evidence="1">
    <location>
        <begin position="1"/>
        <end position="79"/>
    </location>
</feature>
<reference evidence="2 3" key="1">
    <citation type="submission" date="2016-04" db="EMBL/GenBank/DDBJ databases">
        <title>A degradative enzymes factory behind the ericoid mycorrhizal symbiosis.</title>
        <authorList>
            <consortium name="DOE Joint Genome Institute"/>
            <person name="Martino E."/>
            <person name="Morin E."/>
            <person name="Grelet G."/>
            <person name="Kuo A."/>
            <person name="Kohler A."/>
            <person name="Daghino S."/>
            <person name="Barry K."/>
            <person name="Choi C."/>
            <person name="Cichocki N."/>
            <person name="Clum A."/>
            <person name="Copeland A."/>
            <person name="Hainaut M."/>
            <person name="Haridas S."/>
            <person name="Labutti K."/>
            <person name="Lindquist E."/>
            <person name="Lipzen A."/>
            <person name="Khouja H.-R."/>
            <person name="Murat C."/>
            <person name="Ohm R."/>
            <person name="Olson A."/>
            <person name="Spatafora J."/>
            <person name="Veneault-Fourrey C."/>
            <person name="Henrissat B."/>
            <person name="Grigoriev I."/>
            <person name="Martin F."/>
            <person name="Perotto S."/>
        </authorList>
    </citation>
    <scope>NUCLEOTIDE SEQUENCE [LARGE SCALE GENOMIC DNA]</scope>
    <source>
        <strain evidence="2 3">E</strain>
    </source>
</reference>
<sequence>IKFKDAIGRKFNFPFDPCKTWPSMKALIREAFLHIEIIGNHVVESHYNLLGSDGGIVLPTLWEELIEPGWSVSMHMWPMLESPPPNVGHFLLGLLEAIPKASPFPFNQGHHPGTSQGLLMDLHLLQPRIG</sequence>
<dbReference type="RefSeq" id="XP_024742952.1">
    <property type="nucleotide sequence ID" value="XM_024873842.1"/>
</dbReference>
<dbReference type="AlphaFoldDB" id="A0A2J6TST6"/>
<dbReference type="OrthoDB" id="3045089at2759"/>
<proteinExistence type="predicted"/>
<evidence type="ECO:0000313" key="3">
    <source>
        <dbReference type="Proteomes" id="UP000235371"/>
    </source>
</evidence>
<feature type="non-terminal residue" evidence="2">
    <location>
        <position position="1"/>
    </location>
</feature>
<evidence type="ECO:0000259" key="1">
    <source>
        <dbReference type="Pfam" id="PF22893"/>
    </source>
</evidence>
<name>A0A2J6TST6_9HELO</name>
<gene>
    <name evidence="2" type="ORF">K444DRAFT_518178</name>
</gene>
<dbReference type="GeneID" id="36581922"/>
<dbReference type="InterPro" id="IPR054464">
    <property type="entry name" value="ULD_fung"/>
</dbReference>
<dbReference type="EMBL" id="KZ613745">
    <property type="protein sequence ID" value="PMD66048.1"/>
    <property type="molecule type" value="Genomic_DNA"/>
</dbReference>
<dbReference type="Proteomes" id="UP000235371">
    <property type="component" value="Unassembled WGS sequence"/>
</dbReference>
<keyword evidence="3" id="KW-1185">Reference proteome</keyword>
<protein>
    <recommendedName>
        <fullName evidence="1">Ubiquitin-like domain-containing protein</fullName>
    </recommendedName>
</protein>